<dbReference type="Pfam" id="PF00126">
    <property type="entry name" value="HTH_1"/>
    <property type="match status" value="1"/>
</dbReference>
<evidence type="ECO:0000313" key="7">
    <source>
        <dbReference type="Proteomes" id="UP000245905"/>
    </source>
</evidence>
<dbReference type="InterPro" id="IPR036388">
    <property type="entry name" value="WH-like_DNA-bd_sf"/>
</dbReference>
<dbReference type="Gene3D" id="3.40.190.290">
    <property type="match status" value="1"/>
</dbReference>
<organism evidence="6 7">
    <name type="scientific">Agathobacter rectalis</name>
    <dbReference type="NCBI Taxonomy" id="39491"/>
    <lineage>
        <taxon>Bacteria</taxon>
        <taxon>Bacillati</taxon>
        <taxon>Bacillota</taxon>
        <taxon>Clostridia</taxon>
        <taxon>Lachnospirales</taxon>
        <taxon>Lachnospiraceae</taxon>
        <taxon>Agathobacter</taxon>
    </lineage>
</organism>
<evidence type="ECO:0000259" key="5">
    <source>
        <dbReference type="PROSITE" id="PS50931"/>
    </source>
</evidence>
<dbReference type="GO" id="GO:0000976">
    <property type="term" value="F:transcription cis-regulatory region binding"/>
    <property type="evidence" value="ECO:0007669"/>
    <property type="project" value="TreeGrafter"/>
</dbReference>
<evidence type="ECO:0000313" key="6">
    <source>
        <dbReference type="EMBL" id="PWE85010.1"/>
    </source>
</evidence>
<dbReference type="InterPro" id="IPR000847">
    <property type="entry name" value="LysR_HTH_N"/>
</dbReference>
<comment type="caution">
    <text evidence="6">The sequence shown here is derived from an EMBL/GenBank/DDBJ whole genome shotgun (WGS) entry which is preliminary data.</text>
</comment>
<keyword evidence="4" id="KW-0804">Transcription</keyword>
<protein>
    <submittedName>
        <fullName evidence="6">LysR family transcriptional regulator</fullName>
    </submittedName>
</protein>
<comment type="similarity">
    <text evidence="1">Belongs to the LysR transcriptional regulatory family.</text>
</comment>
<dbReference type="SUPFAM" id="SSF53850">
    <property type="entry name" value="Periplasmic binding protein-like II"/>
    <property type="match status" value="1"/>
</dbReference>
<evidence type="ECO:0000256" key="4">
    <source>
        <dbReference type="ARBA" id="ARBA00023163"/>
    </source>
</evidence>
<dbReference type="Gene3D" id="1.10.10.10">
    <property type="entry name" value="Winged helix-like DNA-binding domain superfamily/Winged helix DNA-binding domain"/>
    <property type="match status" value="1"/>
</dbReference>
<evidence type="ECO:0000256" key="3">
    <source>
        <dbReference type="ARBA" id="ARBA00023125"/>
    </source>
</evidence>
<dbReference type="PROSITE" id="PS50931">
    <property type="entry name" value="HTH_LYSR"/>
    <property type="match status" value="1"/>
</dbReference>
<dbReference type="Proteomes" id="UP000245905">
    <property type="component" value="Unassembled WGS sequence"/>
</dbReference>
<accession>A0A2U2EKG7</accession>
<reference evidence="6 7" key="1">
    <citation type="submission" date="2014-09" db="EMBL/GenBank/DDBJ databases">
        <title>Butyrate-producing bacteria isolated from human gut.</title>
        <authorList>
            <person name="Zhang Q."/>
            <person name="Zhao L."/>
        </authorList>
    </citation>
    <scope>NUCLEOTIDE SEQUENCE [LARGE SCALE GENOMIC DNA]</scope>
    <source>
        <strain evidence="6 7">R22</strain>
    </source>
</reference>
<dbReference type="GO" id="GO:0003700">
    <property type="term" value="F:DNA-binding transcription factor activity"/>
    <property type="evidence" value="ECO:0007669"/>
    <property type="project" value="InterPro"/>
</dbReference>
<evidence type="ECO:0000256" key="1">
    <source>
        <dbReference type="ARBA" id="ARBA00009437"/>
    </source>
</evidence>
<dbReference type="EMBL" id="JRFS01000002">
    <property type="protein sequence ID" value="PWE85010.1"/>
    <property type="molecule type" value="Genomic_DNA"/>
</dbReference>
<dbReference type="Pfam" id="PF03466">
    <property type="entry name" value="LysR_substrate"/>
    <property type="match status" value="1"/>
</dbReference>
<dbReference type="SUPFAM" id="SSF46785">
    <property type="entry name" value="Winged helix' DNA-binding domain"/>
    <property type="match status" value="1"/>
</dbReference>
<keyword evidence="2" id="KW-0805">Transcription regulation</keyword>
<dbReference type="AlphaFoldDB" id="A0A2U2EKG7"/>
<dbReference type="InterPro" id="IPR005119">
    <property type="entry name" value="LysR_subst-bd"/>
</dbReference>
<feature type="domain" description="HTH lysR-type" evidence="5">
    <location>
        <begin position="1"/>
        <end position="59"/>
    </location>
</feature>
<name>A0A2U2EKG7_9FIRM</name>
<dbReference type="PRINTS" id="PR00039">
    <property type="entry name" value="HTHLYSR"/>
</dbReference>
<sequence length="305" mass="34503">MTIRHMIIFRTVCENGYNSTKAAEVLQMTQPAVSLAIKELEQYYGVHLFDRIGRRLQITDAGQHFLQYAIHISDLFSDMETGLRDWDSKGVLRIGASITIGSQFLPNYVKAFSELCPELDVRVTVEQSERLEQKILANELDCALIEGIAHDPNIVSEAYMEDHLSVICGTDKGWTQGQVISIEDFQRQRFLLREKGSGTREVFNRVVEQAGIHITPVWEATSTTALVNAAINGLGIAVLPHRMILPALRQGLICTVKVEGLSFSRNFHIIHHKDKFLTTSAKRFITLCRDFETDYPLPCYNGLYE</sequence>
<keyword evidence="3" id="KW-0238">DNA-binding</keyword>
<dbReference type="InterPro" id="IPR036390">
    <property type="entry name" value="WH_DNA-bd_sf"/>
</dbReference>
<proteinExistence type="inferred from homology"/>
<dbReference type="RefSeq" id="WP_306742688.1">
    <property type="nucleotide sequence ID" value="NZ_JRFS01000002.1"/>
</dbReference>
<dbReference type="PANTHER" id="PTHR30126:SF40">
    <property type="entry name" value="HTH-TYPE TRANSCRIPTIONAL REGULATOR GLTR"/>
    <property type="match status" value="1"/>
</dbReference>
<gene>
    <name evidence="6" type="ORF">LD38_02755</name>
</gene>
<dbReference type="PANTHER" id="PTHR30126">
    <property type="entry name" value="HTH-TYPE TRANSCRIPTIONAL REGULATOR"/>
    <property type="match status" value="1"/>
</dbReference>
<dbReference type="CDD" id="cd08420">
    <property type="entry name" value="PBP2_CysL_like"/>
    <property type="match status" value="1"/>
</dbReference>
<evidence type="ECO:0000256" key="2">
    <source>
        <dbReference type="ARBA" id="ARBA00023015"/>
    </source>
</evidence>